<reference evidence="2 3" key="1">
    <citation type="submission" date="2018-07" db="EMBL/GenBank/DDBJ databases">
        <title>Genomic Encyclopedia of Type Strains, Phase IV (KMG-IV): sequencing the most valuable type-strain genomes for metagenomic binning, comparative biology and taxonomic classification.</title>
        <authorList>
            <person name="Goeker M."/>
        </authorList>
    </citation>
    <scope>NUCLEOTIDE SEQUENCE [LARGE SCALE GENOMIC DNA]</scope>
    <source>
        <strain evidence="2 3">DSM 27016</strain>
    </source>
</reference>
<dbReference type="PANTHER" id="PTHR34047">
    <property type="entry name" value="NUCLEAR INTRON MATURASE 1, MITOCHONDRIAL-RELATED"/>
    <property type="match status" value="1"/>
</dbReference>
<evidence type="ECO:0000259" key="1">
    <source>
        <dbReference type="Pfam" id="PF00078"/>
    </source>
</evidence>
<evidence type="ECO:0000313" key="3">
    <source>
        <dbReference type="Proteomes" id="UP000253034"/>
    </source>
</evidence>
<keyword evidence="2" id="KW-0808">Transferase</keyword>
<keyword evidence="2" id="KW-0695">RNA-directed DNA polymerase</keyword>
<dbReference type="InterPro" id="IPR043502">
    <property type="entry name" value="DNA/RNA_pol_sf"/>
</dbReference>
<comment type="caution">
    <text evidence="2">The sequence shown here is derived from an EMBL/GenBank/DDBJ whole genome shotgun (WGS) entry which is preliminary data.</text>
</comment>
<gene>
    <name evidence="2" type="ORF">DFR58_11741</name>
</gene>
<dbReference type="Pfam" id="PF00078">
    <property type="entry name" value="RVT_1"/>
    <property type="match status" value="1"/>
</dbReference>
<dbReference type="InterPro" id="IPR000477">
    <property type="entry name" value="RT_dom"/>
</dbReference>
<dbReference type="EMBL" id="QPJT01000017">
    <property type="protein sequence ID" value="RCX13503.1"/>
    <property type="molecule type" value="Genomic_DNA"/>
</dbReference>
<keyword evidence="3" id="KW-1185">Reference proteome</keyword>
<dbReference type="AlphaFoldDB" id="A0A369AWL4"/>
<dbReference type="InterPro" id="IPR051083">
    <property type="entry name" value="GrpII_Intron_Splice-Mob/Def"/>
</dbReference>
<name>A0A369AWL4_9FIRM</name>
<evidence type="ECO:0000313" key="2">
    <source>
        <dbReference type="EMBL" id="RCX13503.1"/>
    </source>
</evidence>
<dbReference type="SUPFAM" id="SSF56672">
    <property type="entry name" value="DNA/RNA polymerases"/>
    <property type="match status" value="1"/>
</dbReference>
<dbReference type="RefSeq" id="WP_114298560.1">
    <property type="nucleotide sequence ID" value="NZ_QPJT01000017.1"/>
</dbReference>
<dbReference type="PANTHER" id="PTHR34047:SF8">
    <property type="entry name" value="PROTEIN YKFC"/>
    <property type="match status" value="1"/>
</dbReference>
<dbReference type="Proteomes" id="UP000253034">
    <property type="component" value="Unassembled WGS sequence"/>
</dbReference>
<protein>
    <submittedName>
        <fullName evidence="2">Group II intron reverse transcriptase/maturase</fullName>
    </submittedName>
</protein>
<accession>A0A369AWL4</accession>
<feature type="domain" description="Reverse transcriptase" evidence="1">
    <location>
        <begin position="119"/>
        <end position="195"/>
    </location>
</feature>
<sequence length="199" mass="22670">MKVTKFGTKKSRIHCSDSGYCQRDSAEHEGYGRALTEKRITENNITDANSGVNGLLERILDRENLNRAYKQVKKNKGSHGVDGMEVEHLLQYLKDNGDELRKTILEGKYRPKPVRRVEIPKDNGKKRQLGIPTVVDRVVQQAIQQVLSPIYDPIFSETSYGFRPKRSAKDALKKCEKYANEGYTYVVDMDLEKFFGAPG</sequence>
<dbReference type="OrthoDB" id="9793236at2"/>
<proteinExistence type="predicted"/>
<organism evidence="2 3">
    <name type="scientific">Anaerobacterium chartisolvens</name>
    <dbReference type="NCBI Taxonomy" id="1297424"/>
    <lineage>
        <taxon>Bacteria</taxon>
        <taxon>Bacillati</taxon>
        <taxon>Bacillota</taxon>
        <taxon>Clostridia</taxon>
        <taxon>Eubacteriales</taxon>
        <taxon>Oscillospiraceae</taxon>
        <taxon>Anaerobacterium</taxon>
    </lineage>
</organism>
<dbReference type="GO" id="GO:0003964">
    <property type="term" value="F:RNA-directed DNA polymerase activity"/>
    <property type="evidence" value="ECO:0007669"/>
    <property type="project" value="UniProtKB-KW"/>
</dbReference>
<keyword evidence="2" id="KW-0548">Nucleotidyltransferase</keyword>
<dbReference type="CDD" id="cd01651">
    <property type="entry name" value="RT_G2_intron"/>
    <property type="match status" value="1"/>
</dbReference>